<evidence type="ECO:0000259" key="1">
    <source>
        <dbReference type="Pfam" id="PF04734"/>
    </source>
</evidence>
<keyword evidence="3" id="KW-1185">Reference proteome</keyword>
<name>A0A2Z4IQJ1_9BACT</name>
<sequence>MKKTIMILAWITGLLLLLAVALLTTVNWDEPKDQDYYESSLKAVQNLQPTESSGQAWMAGWAQVNVTPKEPVDLVGYKPRGAYEFVQDSSFVKALVVGSGNQQVAFLNYELLIVHPALAKAVETAISKANIPVDLVYFTGTHTHSGMGGYMPGIMGKVAFGGYDENVVSMLAEKSAQAIKKALSTQESVTVAYQKYSAPQFVGNRFIPDGPIDPFIRQLVFTKIDGTKGTFFTYTAHATCLNSKFMGLSGDYPYYLTQDMLNDYAFSMFAAGTVGSHQPLAPGRAPEDIKVYAQQLDSLMEQPAVFKDTVKGNTLRLGTLKPQLPEATYRIADNIRLRPWVFNGLFGDTNAHFDAVQIGNTLMISSSGEISGMFYKKWEALAKQKDLNLIITSFNGGYMGYIVPDQYYDRGYFEARDMNWFGPYSGSYYDMIITNLILAAE</sequence>
<reference evidence="2 3" key="1">
    <citation type="submission" date="2018-06" db="EMBL/GenBank/DDBJ databases">
        <title>Echinicola strongylocentroti sp. nov., isolated from a sea urchin Strongylocentrotus intermedius.</title>
        <authorList>
            <person name="Bae S.S."/>
        </authorList>
    </citation>
    <scope>NUCLEOTIDE SEQUENCE [LARGE SCALE GENOMIC DNA]</scope>
    <source>
        <strain evidence="2 3">MEBiC08714</strain>
    </source>
</reference>
<dbReference type="Pfam" id="PF04734">
    <property type="entry name" value="Ceramidase_alk"/>
    <property type="match status" value="1"/>
</dbReference>
<gene>
    <name evidence="2" type="ORF">DN752_10020</name>
</gene>
<dbReference type="OrthoDB" id="926204at2"/>
<organism evidence="2 3">
    <name type="scientific">Echinicola strongylocentroti</name>
    <dbReference type="NCBI Taxonomy" id="1795355"/>
    <lineage>
        <taxon>Bacteria</taxon>
        <taxon>Pseudomonadati</taxon>
        <taxon>Bacteroidota</taxon>
        <taxon>Cytophagia</taxon>
        <taxon>Cytophagales</taxon>
        <taxon>Cyclobacteriaceae</taxon>
        <taxon>Echinicola</taxon>
    </lineage>
</organism>
<dbReference type="Proteomes" id="UP000248688">
    <property type="component" value="Chromosome"/>
</dbReference>
<dbReference type="AlphaFoldDB" id="A0A2Z4IQJ1"/>
<protein>
    <submittedName>
        <fullName evidence="2">Alkaline ceramidase</fullName>
    </submittedName>
</protein>
<dbReference type="KEGG" id="est:DN752_10020"/>
<proteinExistence type="predicted"/>
<evidence type="ECO:0000313" key="2">
    <source>
        <dbReference type="EMBL" id="AWW33127.1"/>
    </source>
</evidence>
<feature type="domain" description="Neutral/alkaline non-lysosomal ceramidase N-terminal" evidence="1">
    <location>
        <begin position="85"/>
        <end position="195"/>
    </location>
</feature>
<dbReference type="EMBL" id="CP030041">
    <property type="protein sequence ID" value="AWW33127.1"/>
    <property type="molecule type" value="Genomic_DNA"/>
</dbReference>
<evidence type="ECO:0000313" key="3">
    <source>
        <dbReference type="Proteomes" id="UP000248688"/>
    </source>
</evidence>
<dbReference type="InterPro" id="IPR031329">
    <property type="entry name" value="NEUT/ALK_ceramidase_N"/>
</dbReference>
<accession>A0A2Z4IQJ1</accession>